<dbReference type="GO" id="GO:0003779">
    <property type="term" value="F:actin binding"/>
    <property type="evidence" value="ECO:0007669"/>
    <property type="project" value="UniProtKB-KW"/>
</dbReference>
<feature type="compositionally biased region" description="Basic and acidic residues" evidence="3">
    <location>
        <begin position="353"/>
        <end position="371"/>
    </location>
</feature>
<sequence>MAVFELPLAHGDFQQTQNITDALHSLQRLDETTSSIFARLLSRIGHEAERCKSMSNRVTSARAKINAIAQNRTRATTIFSTAKHPASKPPPPHGTIFKSSNDPLAGLSAFPEPDPEVEYVTMDPQASALSHPDQQQELNGLYQRLNPHDTDMQRVEIVMEEQGLGPLPNEDVVSSAASLLLFNSTKNPYNEYSRENNLLGKDMERRDSMTEKEKDLHVAPTTLVDGDLLPDVAAIDLMFKPELGEMQGLALPDNLALPNLANLSFGGGEQQGIAPSQFQNSNQLSLPAIEFQPAPSATESSGMMDLLASIRTTGGKSGALKKATERVIASKIEPKKTDEPMSMFAQLKMSMDRRQAAISGKKDRLEKKRDTIALMQNPDTFRAKVRSSLTDANIPIKAEQSGSESDSDASSNGRDRVFSDDSYTQGSFEAKPAPVPAVVKKVKLPPETKRGPPKAEDDGRRGGLWDSGNKDLARMLSSKSKKVEEDDSDDSDWDE</sequence>
<feature type="region of interest" description="Disordered" evidence="3">
    <location>
        <begin position="353"/>
        <end position="373"/>
    </location>
</feature>
<dbReference type="OrthoDB" id="307871at2759"/>
<comment type="caution">
    <text evidence="5">The sequence shown here is derived from an EMBL/GenBank/DDBJ whole genome shotgun (WGS) entry which is preliminary data.</text>
</comment>
<accession>A0A9W7AMW0</accession>
<evidence type="ECO:0000259" key="4">
    <source>
        <dbReference type="Pfam" id="PF11945"/>
    </source>
</evidence>
<evidence type="ECO:0000313" key="5">
    <source>
        <dbReference type="EMBL" id="GMH70675.1"/>
    </source>
</evidence>
<dbReference type="GO" id="GO:0032456">
    <property type="term" value="P:endocytic recycling"/>
    <property type="evidence" value="ECO:0007669"/>
    <property type="project" value="TreeGrafter"/>
</dbReference>
<gene>
    <name evidence="5" type="ORF">TrST_g9114</name>
</gene>
<name>A0A9W7AMW0_9STRA</name>
<evidence type="ECO:0000256" key="3">
    <source>
        <dbReference type="SAM" id="MobiDB-lite"/>
    </source>
</evidence>
<dbReference type="GO" id="GO:0005769">
    <property type="term" value="C:early endosome"/>
    <property type="evidence" value="ECO:0007669"/>
    <property type="project" value="InterPro"/>
</dbReference>
<feature type="compositionally biased region" description="Acidic residues" evidence="3">
    <location>
        <begin position="485"/>
        <end position="495"/>
    </location>
</feature>
<feature type="region of interest" description="Disordered" evidence="3">
    <location>
        <begin position="392"/>
        <end position="495"/>
    </location>
</feature>
<dbReference type="GO" id="GO:0055037">
    <property type="term" value="C:recycling endosome"/>
    <property type="evidence" value="ECO:0007669"/>
    <property type="project" value="TreeGrafter"/>
</dbReference>
<dbReference type="GO" id="GO:0034314">
    <property type="term" value="P:Arp2/3 complex-mediated actin nucleation"/>
    <property type="evidence" value="ECO:0007669"/>
    <property type="project" value="InterPro"/>
</dbReference>
<evidence type="ECO:0000256" key="1">
    <source>
        <dbReference type="ARBA" id="ARBA00005602"/>
    </source>
</evidence>
<dbReference type="GO" id="GO:0071203">
    <property type="term" value="C:WASH complex"/>
    <property type="evidence" value="ECO:0007669"/>
    <property type="project" value="InterPro"/>
</dbReference>
<feature type="compositionally biased region" description="Low complexity" evidence="3">
    <location>
        <begin position="398"/>
        <end position="411"/>
    </location>
</feature>
<feature type="compositionally biased region" description="Low complexity" evidence="3">
    <location>
        <begin position="430"/>
        <end position="439"/>
    </location>
</feature>
<dbReference type="PANTHER" id="PTHR23331:SF1">
    <property type="entry name" value="WASH COMPLEX SUBUNIT 1"/>
    <property type="match status" value="1"/>
</dbReference>
<protein>
    <recommendedName>
        <fullName evidence="4">WASH1 WAHD domain-containing protein</fullName>
    </recommendedName>
</protein>
<dbReference type="InterPro" id="IPR021854">
    <property type="entry name" value="WASH1_WAHD"/>
</dbReference>
<organism evidence="5 6">
    <name type="scientific">Triparma strigata</name>
    <dbReference type="NCBI Taxonomy" id="1606541"/>
    <lineage>
        <taxon>Eukaryota</taxon>
        <taxon>Sar</taxon>
        <taxon>Stramenopiles</taxon>
        <taxon>Ochrophyta</taxon>
        <taxon>Bolidophyceae</taxon>
        <taxon>Parmales</taxon>
        <taxon>Triparmaceae</taxon>
        <taxon>Triparma</taxon>
    </lineage>
</organism>
<keyword evidence="6" id="KW-1185">Reference proteome</keyword>
<dbReference type="GO" id="GO:0005829">
    <property type="term" value="C:cytosol"/>
    <property type="evidence" value="ECO:0007669"/>
    <property type="project" value="GOC"/>
</dbReference>
<dbReference type="AlphaFoldDB" id="A0A9W7AMW0"/>
<dbReference type="InterPro" id="IPR028290">
    <property type="entry name" value="WASH1"/>
</dbReference>
<proteinExistence type="inferred from homology"/>
<feature type="compositionally biased region" description="Basic and acidic residues" evidence="3">
    <location>
        <begin position="444"/>
        <end position="473"/>
    </location>
</feature>
<dbReference type="GO" id="GO:0006887">
    <property type="term" value="P:exocytosis"/>
    <property type="evidence" value="ECO:0007669"/>
    <property type="project" value="TreeGrafter"/>
</dbReference>
<evidence type="ECO:0000313" key="6">
    <source>
        <dbReference type="Proteomes" id="UP001165085"/>
    </source>
</evidence>
<keyword evidence="2" id="KW-0009">Actin-binding</keyword>
<dbReference type="EMBL" id="BRXY01000142">
    <property type="protein sequence ID" value="GMH70675.1"/>
    <property type="molecule type" value="Genomic_DNA"/>
</dbReference>
<reference evidence="6" key="1">
    <citation type="journal article" date="2023" name="Commun. Biol.">
        <title>Genome analysis of Parmales, the sister group of diatoms, reveals the evolutionary specialization of diatoms from phago-mixotrophs to photoautotrophs.</title>
        <authorList>
            <person name="Ban H."/>
            <person name="Sato S."/>
            <person name="Yoshikawa S."/>
            <person name="Yamada K."/>
            <person name="Nakamura Y."/>
            <person name="Ichinomiya M."/>
            <person name="Sato N."/>
            <person name="Blanc-Mathieu R."/>
            <person name="Endo H."/>
            <person name="Kuwata A."/>
            <person name="Ogata H."/>
        </authorList>
    </citation>
    <scope>NUCLEOTIDE SEQUENCE [LARGE SCALE GENOMIC DNA]</scope>
    <source>
        <strain evidence="6">NIES 3701</strain>
    </source>
</reference>
<dbReference type="Pfam" id="PF11945">
    <property type="entry name" value="WASH_WAHD"/>
    <property type="match status" value="1"/>
</dbReference>
<comment type="similarity">
    <text evidence="1">Belongs to the WASH1 family.</text>
</comment>
<dbReference type="PANTHER" id="PTHR23331">
    <property type="entry name" value="CXYORF1"/>
    <property type="match status" value="1"/>
</dbReference>
<feature type="domain" description="WASH1 WAHD" evidence="4">
    <location>
        <begin position="2"/>
        <end position="299"/>
    </location>
</feature>
<dbReference type="GO" id="GO:0043014">
    <property type="term" value="F:alpha-tubulin binding"/>
    <property type="evidence" value="ECO:0007669"/>
    <property type="project" value="InterPro"/>
</dbReference>
<dbReference type="Proteomes" id="UP001165085">
    <property type="component" value="Unassembled WGS sequence"/>
</dbReference>
<evidence type="ECO:0000256" key="2">
    <source>
        <dbReference type="ARBA" id="ARBA00023203"/>
    </source>
</evidence>
<dbReference type="GO" id="GO:0042147">
    <property type="term" value="P:retrograde transport, endosome to Golgi"/>
    <property type="evidence" value="ECO:0007669"/>
    <property type="project" value="TreeGrafter"/>
</dbReference>
<dbReference type="GO" id="GO:0043015">
    <property type="term" value="F:gamma-tubulin binding"/>
    <property type="evidence" value="ECO:0007669"/>
    <property type="project" value="TreeGrafter"/>
</dbReference>